<feature type="region of interest" description="Disordered" evidence="3">
    <location>
        <begin position="315"/>
        <end position="346"/>
    </location>
</feature>
<dbReference type="InParanoid" id="A0A1I5RT67"/>
<dbReference type="STRING" id="1993.SAMN04489713_115238"/>
<dbReference type="eggNOG" id="COG0248">
    <property type="taxonomic scope" value="Bacteria"/>
</dbReference>
<dbReference type="SUPFAM" id="SSF53067">
    <property type="entry name" value="Actin-like ATPase domain"/>
    <property type="match status" value="2"/>
</dbReference>
<evidence type="ECO:0000256" key="2">
    <source>
        <dbReference type="ARBA" id="ARBA00022801"/>
    </source>
</evidence>
<dbReference type="EMBL" id="FOVH01000015">
    <property type="protein sequence ID" value="SFP61724.1"/>
    <property type="molecule type" value="Genomic_DNA"/>
</dbReference>
<sequence>MRVGVLDVGSNSAHLKVVDLSVSEPPRPVTAVKCPTRLAEAIDAEGRVADDAVCRLVGSVGEAACAAAAHGVEELIAFATSAVREAANRDEIVARVTAATGIRLGFLSGRDEARLTFLAARAWYGWWAGRLLLADIGGGSLEIAHGEGREPELALSLPLGAGRLTREMLPGDPPSNKHVQRLGRRVYDELEELAAEVRPGLAGEQPVRPVATSKTFTQLARLTGAPRRKAGPYAHRVLDVERLREAIPVLAAKKASARAKLRGVSRPRAPQILAGAIVAEAWMTAMDIDSVDICPWAIREGLMIRRLQAMSDPASADDETARLTQAVPGSLSPARPPLRPVPALGA</sequence>
<gene>
    <name evidence="5" type="ORF">SAMN04489713_115238</name>
</gene>
<evidence type="ECO:0000313" key="6">
    <source>
        <dbReference type="Proteomes" id="UP000183413"/>
    </source>
</evidence>
<dbReference type="GO" id="GO:0016462">
    <property type="term" value="F:pyrophosphatase activity"/>
    <property type="evidence" value="ECO:0007669"/>
    <property type="project" value="TreeGrafter"/>
</dbReference>
<dbReference type="InterPro" id="IPR003695">
    <property type="entry name" value="Ppx_GppA_N"/>
</dbReference>
<keyword evidence="2" id="KW-0378">Hydrolase</keyword>
<evidence type="ECO:0000256" key="3">
    <source>
        <dbReference type="SAM" id="MobiDB-lite"/>
    </source>
</evidence>
<dbReference type="Proteomes" id="UP000183413">
    <property type="component" value="Unassembled WGS sequence"/>
</dbReference>
<dbReference type="PANTHER" id="PTHR30005:SF0">
    <property type="entry name" value="RETROGRADE REGULATION PROTEIN 2"/>
    <property type="match status" value="1"/>
</dbReference>
<dbReference type="InterPro" id="IPR050273">
    <property type="entry name" value="GppA/Ppx_hydrolase"/>
</dbReference>
<protein>
    <submittedName>
        <fullName evidence="5">Exopolyphosphatase / guanosine-5'-triphosphate,3'-diphosphate pyrophosphatase</fullName>
    </submittedName>
</protein>
<dbReference type="InterPro" id="IPR043129">
    <property type="entry name" value="ATPase_NBD"/>
</dbReference>
<dbReference type="CDD" id="cd24056">
    <property type="entry name" value="ASKHA_NBD_MtPPX1-like"/>
    <property type="match status" value="1"/>
</dbReference>
<dbReference type="Gene3D" id="3.30.420.150">
    <property type="entry name" value="Exopolyphosphatase. Domain 2"/>
    <property type="match status" value="1"/>
</dbReference>
<dbReference type="PANTHER" id="PTHR30005">
    <property type="entry name" value="EXOPOLYPHOSPHATASE"/>
    <property type="match status" value="1"/>
</dbReference>
<organism evidence="5 6">
    <name type="scientific">Actinomadura madurae</name>
    <dbReference type="NCBI Taxonomy" id="1993"/>
    <lineage>
        <taxon>Bacteria</taxon>
        <taxon>Bacillati</taxon>
        <taxon>Actinomycetota</taxon>
        <taxon>Actinomycetes</taxon>
        <taxon>Streptosporangiales</taxon>
        <taxon>Thermomonosporaceae</taxon>
        <taxon>Actinomadura</taxon>
    </lineage>
</organism>
<evidence type="ECO:0000313" key="5">
    <source>
        <dbReference type="EMBL" id="SFP61724.1"/>
    </source>
</evidence>
<comment type="similarity">
    <text evidence="1">Belongs to the GppA/Ppx family.</text>
</comment>
<accession>A0A1I5RT67</accession>
<dbReference type="FunFam" id="3.30.420.150:FF:000006">
    <property type="entry name" value="Ppx/GppA family phosphatase"/>
    <property type="match status" value="1"/>
</dbReference>
<dbReference type="OrthoDB" id="9793035at2"/>
<dbReference type="AlphaFoldDB" id="A0A1I5RT67"/>
<dbReference type="Pfam" id="PF02541">
    <property type="entry name" value="Ppx-GppA"/>
    <property type="match status" value="1"/>
</dbReference>
<dbReference type="Gene3D" id="3.30.420.40">
    <property type="match status" value="1"/>
</dbReference>
<evidence type="ECO:0000256" key="1">
    <source>
        <dbReference type="ARBA" id="ARBA00007125"/>
    </source>
</evidence>
<reference evidence="5 6" key="1">
    <citation type="submission" date="2016-10" db="EMBL/GenBank/DDBJ databases">
        <authorList>
            <person name="de Groot N.N."/>
        </authorList>
    </citation>
    <scope>NUCLEOTIDE SEQUENCE [LARGE SCALE GENOMIC DNA]</scope>
    <source>
        <strain evidence="5 6">DSM 43067</strain>
    </source>
</reference>
<name>A0A1I5RT67_9ACTN</name>
<proteinExistence type="inferred from homology"/>
<dbReference type="RefSeq" id="WP_024935177.1">
    <property type="nucleotide sequence ID" value="NZ_FOVH01000015.1"/>
</dbReference>
<evidence type="ECO:0000259" key="4">
    <source>
        <dbReference type="Pfam" id="PF02541"/>
    </source>
</evidence>
<keyword evidence="6" id="KW-1185">Reference proteome</keyword>
<feature type="domain" description="Ppx/GppA phosphatase N-terminal" evidence="4">
    <location>
        <begin position="26"/>
        <end position="308"/>
    </location>
</feature>